<evidence type="ECO:0008006" key="3">
    <source>
        <dbReference type="Google" id="ProtNLM"/>
    </source>
</evidence>
<name>A0AAV2CFQ9_9ROSI</name>
<sequence length="111" mass="11734">MELPPAETSPLLMMAKSFVNGGFASALEKNSGQQAQGHSLCNPKSVSLNAAPSSSSFVVDYLVKSCGLPMESAIVASRKLQLDAKKNGKPESVLQFLRSHGFTDAHISTLV</sequence>
<dbReference type="AlphaFoldDB" id="A0AAV2CFQ9"/>
<gene>
    <name evidence="1" type="ORF">LTRI10_LOCUS2508</name>
</gene>
<keyword evidence="2" id="KW-1185">Reference proteome</keyword>
<organism evidence="1 2">
    <name type="scientific">Linum trigynum</name>
    <dbReference type="NCBI Taxonomy" id="586398"/>
    <lineage>
        <taxon>Eukaryota</taxon>
        <taxon>Viridiplantae</taxon>
        <taxon>Streptophyta</taxon>
        <taxon>Embryophyta</taxon>
        <taxon>Tracheophyta</taxon>
        <taxon>Spermatophyta</taxon>
        <taxon>Magnoliopsida</taxon>
        <taxon>eudicotyledons</taxon>
        <taxon>Gunneridae</taxon>
        <taxon>Pentapetalae</taxon>
        <taxon>rosids</taxon>
        <taxon>fabids</taxon>
        <taxon>Malpighiales</taxon>
        <taxon>Linaceae</taxon>
        <taxon>Linum</taxon>
    </lineage>
</organism>
<dbReference type="Proteomes" id="UP001497516">
    <property type="component" value="Chromosome 1"/>
</dbReference>
<reference evidence="1 2" key="1">
    <citation type="submission" date="2024-04" db="EMBL/GenBank/DDBJ databases">
        <authorList>
            <person name="Fracassetti M."/>
        </authorList>
    </citation>
    <scope>NUCLEOTIDE SEQUENCE [LARGE SCALE GENOMIC DNA]</scope>
</reference>
<evidence type="ECO:0000313" key="1">
    <source>
        <dbReference type="EMBL" id="CAL1354711.1"/>
    </source>
</evidence>
<proteinExistence type="predicted"/>
<accession>A0AAV2CFQ9</accession>
<evidence type="ECO:0000313" key="2">
    <source>
        <dbReference type="Proteomes" id="UP001497516"/>
    </source>
</evidence>
<dbReference type="EMBL" id="OZ034813">
    <property type="protein sequence ID" value="CAL1354711.1"/>
    <property type="molecule type" value="Genomic_DNA"/>
</dbReference>
<protein>
    <recommendedName>
        <fullName evidence="3">LisH domain-containing protein</fullName>
    </recommendedName>
</protein>